<dbReference type="GO" id="GO:0005886">
    <property type="term" value="C:plasma membrane"/>
    <property type="evidence" value="ECO:0007669"/>
    <property type="project" value="UniProtKB-SubCell"/>
</dbReference>
<keyword evidence="5 7" id="KW-1133">Transmembrane helix</keyword>
<evidence type="ECO:0000256" key="3">
    <source>
        <dbReference type="ARBA" id="ARBA00022475"/>
    </source>
</evidence>
<feature type="transmembrane region" description="Helical" evidence="7">
    <location>
        <begin position="240"/>
        <end position="259"/>
    </location>
</feature>
<reference evidence="9" key="2">
    <citation type="submission" date="2020-09" db="EMBL/GenBank/DDBJ databases">
        <authorList>
            <person name="Sun Q."/>
            <person name="Ohkuma M."/>
        </authorList>
    </citation>
    <scope>NUCLEOTIDE SEQUENCE</scope>
    <source>
        <strain evidence="9">JCM 4346</strain>
    </source>
</reference>
<dbReference type="EMBL" id="BMSX01000027">
    <property type="protein sequence ID" value="GGR52048.1"/>
    <property type="molecule type" value="Genomic_DNA"/>
</dbReference>
<dbReference type="SUPFAM" id="SSF161098">
    <property type="entry name" value="MetI-like"/>
    <property type="match status" value="1"/>
</dbReference>
<name>A0A918FLX1_9ACTN</name>
<feature type="transmembrane region" description="Helical" evidence="7">
    <location>
        <begin position="72"/>
        <end position="93"/>
    </location>
</feature>
<dbReference type="Pfam" id="PF00528">
    <property type="entry name" value="BPD_transp_1"/>
    <property type="match status" value="1"/>
</dbReference>
<feature type="transmembrane region" description="Helical" evidence="7">
    <location>
        <begin position="192"/>
        <end position="214"/>
    </location>
</feature>
<keyword evidence="2 7" id="KW-0813">Transport</keyword>
<comment type="similarity">
    <text evidence="7">Belongs to the binding-protein-dependent transport system permease family.</text>
</comment>
<dbReference type="GO" id="GO:0055085">
    <property type="term" value="P:transmembrane transport"/>
    <property type="evidence" value="ECO:0007669"/>
    <property type="project" value="InterPro"/>
</dbReference>
<evidence type="ECO:0000256" key="6">
    <source>
        <dbReference type="ARBA" id="ARBA00023136"/>
    </source>
</evidence>
<dbReference type="PANTHER" id="PTHR43744:SF8">
    <property type="entry name" value="SN-GLYCEROL-3-PHOSPHATE TRANSPORT SYSTEM PERMEASE PROTEIN UGPE"/>
    <property type="match status" value="1"/>
</dbReference>
<feature type="transmembrane region" description="Helical" evidence="7">
    <location>
        <begin position="9"/>
        <end position="30"/>
    </location>
</feature>
<feature type="transmembrane region" description="Helical" evidence="7">
    <location>
        <begin position="137"/>
        <end position="158"/>
    </location>
</feature>
<dbReference type="PANTHER" id="PTHR43744">
    <property type="entry name" value="ABC TRANSPORTER PERMEASE PROTEIN MG189-RELATED-RELATED"/>
    <property type="match status" value="1"/>
</dbReference>
<dbReference type="InterPro" id="IPR006059">
    <property type="entry name" value="SBP"/>
</dbReference>
<dbReference type="InterPro" id="IPR000515">
    <property type="entry name" value="MetI-like"/>
</dbReference>
<dbReference type="Gene3D" id="3.40.190.10">
    <property type="entry name" value="Periplasmic binding protein-like II"/>
    <property type="match status" value="1"/>
</dbReference>
<evidence type="ECO:0000259" key="8">
    <source>
        <dbReference type="PROSITE" id="PS50928"/>
    </source>
</evidence>
<protein>
    <recommendedName>
        <fullName evidence="8">ABC transmembrane type-1 domain-containing protein</fullName>
    </recommendedName>
</protein>
<comment type="subcellular location">
    <subcellularLocation>
        <location evidence="1 7">Cell membrane</location>
        <topology evidence="1 7">Multi-pass membrane protein</topology>
    </subcellularLocation>
</comment>
<keyword evidence="4 7" id="KW-0812">Transmembrane</keyword>
<proteinExistence type="inferred from homology"/>
<evidence type="ECO:0000256" key="1">
    <source>
        <dbReference type="ARBA" id="ARBA00004651"/>
    </source>
</evidence>
<evidence type="ECO:0000256" key="4">
    <source>
        <dbReference type="ARBA" id="ARBA00022692"/>
    </source>
</evidence>
<dbReference type="RefSeq" id="WP_268256113.1">
    <property type="nucleotide sequence ID" value="NZ_BMSX01000027.1"/>
</dbReference>
<dbReference type="Gene3D" id="1.10.3720.10">
    <property type="entry name" value="MetI-like"/>
    <property type="match status" value="1"/>
</dbReference>
<keyword evidence="6 7" id="KW-0472">Membrane</keyword>
<evidence type="ECO:0000256" key="5">
    <source>
        <dbReference type="ARBA" id="ARBA00022989"/>
    </source>
</evidence>
<comment type="caution">
    <text evidence="9">The sequence shown here is derived from an EMBL/GenBank/DDBJ whole genome shotgun (WGS) entry which is preliminary data.</text>
</comment>
<evidence type="ECO:0000256" key="7">
    <source>
        <dbReference type="RuleBase" id="RU363032"/>
    </source>
</evidence>
<dbReference type="PROSITE" id="PS50928">
    <property type="entry name" value="ABC_TM1"/>
    <property type="match status" value="1"/>
</dbReference>
<evidence type="ECO:0000256" key="2">
    <source>
        <dbReference type="ARBA" id="ARBA00022448"/>
    </source>
</evidence>
<reference evidence="9" key="1">
    <citation type="journal article" date="2014" name="Int. J. Syst. Evol. Microbiol.">
        <title>Complete genome sequence of Corynebacterium casei LMG S-19264T (=DSM 44701T), isolated from a smear-ripened cheese.</title>
        <authorList>
            <consortium name="US DOE Joint Genome Institute (JGI-PGF)"/>
            <person name="Walter F."/>
            <person name="Albersmeier A."/>
            <person name="Kalinowski J."/>
            <person name="Ruckert C."/>
        </authorList>
    </citation>
    <scope>NUCLEOTIDE SEQUENCE</scope>
    <source>
        <strain evidence="9">JCM 4346</strain>
    </source>
</reference>
<dbReference type="CDD" id="cd06261">
    <property type="entry name" value="TM_PBP2"/>
    <property type="match status" value="1"/>
</dbReference>
<evidence type="ECO:0000313" key="9">
    <source>
        <dbReference type="EMBL" id="GGR52048.1"/>
    </source>
</evidence>
<dbReference type="Proteomes" id="UP000658320">
    <property type="component" value="Unassembled WGS sequence"/>
</dbReference>
<dbReference type="SUPFAM" id="SSF53850">
    <property type="entry name" value="Periplasmic binding protein-like II"/>
    <property type="match status" value="1"/>
</dbReference>
<accession>A0A918FLX1</accession>
<feature type="domain" description="ABC transmembrane type-1" evidence="8">
    <location>
        <begin position="68"/>
        <end position="259"/>
    </location>
</feature>
<keyword evidence="10" id="KW-1185">Reference proteome</keyword>
<evidence type="ECO:0000313" key="10">
    <source>
        <dbReference type="Proteomes" id="UP000658320"/>
    </source>
</evidence>
<gene>
    <name evidence="9" type="ORF">GCM10010251_81420</name>
</gene>
<sequence>MNRYRPRTLALELAMIAAALFVAFPLYVLVNLAVRPSSDTSSPIRPTSSPTLDNFTQAWQQGSLGGALANSVLVTVCSVVVVLAVSSLAAYPLARVTARWSRGTYLLVLLGLVLPFQLASLPLYQTLPDLGLLGTPWALVLFYSGLQVPFTVFLYVGFLRALPRDFEDAALIDGCTPLQAFRRVVLPMLKPVTVTALVLNTVAVWNDFFTPLLYLSGSAQQTMPVAIAGFVGQYVTDWNLIFAALVISILPVLIVYFLLQRSIINGFAGGLRDDTRLPSLTHAHCHFPEGDKMKTRTPMTLVAAVTAAALLAACSGGTKASDSGGGSKTLTLASIDQGSVEDVVKAFEKANPGVKVRYTTSGADQYQQQIRTQLSSGTAPDVMSVWPGDGNPGATYVLAEPGYLRDL</sequence>
<dbReference type="Pfam" id="PF01547">
    <property type="entry name" value="SBP_bac_1"/>
    <property type="match status" value="1"/>
</dbReference>
<dbReference type="InterPro" id="IPR035906">
    <property type="entry name" value="MetI-like_sf"/>
</dbReference>
<dbReference type="AlphaFoldDB" id="A0A918FLX1"/>
<keyword evidence="3" id="KW-1003">Cell membrane</keyword>
<feature type="transmembrane region" description="Helical" evidence="7">
    <location>
        <begin position="105"/>
        <end position="125"/>
    </location>
</feature>
<organism evidence="9 10">
    <name type="scientific">Streptomyces aurantiogriseus</name>
    <dbReference type="NCBI Taxonomy" id="66870"/>
    <lineage>
        <taxon>Bacteria</taxon>
        <taxon>Bacillati</taxon>
        <taxon>Actinomycetota</taxon>
        <taxon>Actinomycetes</taxon>
        <taxon>Kitasatosporales</taxon>
        <taxon>Streptomycetaceae</taxon>
        <taxon>Streptomyces</taxon>
    </lineage>
</organism>